<keyword evidence="3" id="KW-1185">Reference proteome</keyword>
<feature type="region of interest" description="Disordered" evidence="1">
    <location>
        <begin position="364"/>
        <end position="410"/>
    </location>
</feature>
<reference evidence="2 3" key="1">
    <citation type="submission" date="2021-02" db="EMBL/GenBank/DDBJ databases">
        <title>Variation within the Batrachochytrium salamandrivorans European outbreak.</title>
        <authorList>
            <person name="Kelly M."/>
            <person name="Pasmans F."/>
            <person name="Shea T.P."/>
            <person name="Munoz J.F."/>
            <person name="Carranza S."/>
            <person name="Cuomo C.A."/>
            <person name="Martel A."/>
        </authorList>
    </citation>
    <scope>NUCLEOTIDE SEQUENCE [LARGE SCALE GENOMIC DNA]</scope>
    <source>
        <strain evidence="2 3">AMFP18/2</strain>
    </source>
</reference>
<dbReference type="EMBL" id="JAFCIX010000395">
    <property type="protein sequence ID" value="KAH6591868.1"/>
    <property type="molecule type" value="Genomic_DNA"/>
</dbReference>
<feature type="compositionally biased region" description="Low complexity" evidence="1">
    <location>
        <begin position="375"/>
        <end position="399"/>
    </location>
</feature>
<evidence type="ECO:0000313" key="3">
    <source>
        <dbReference type="Proteomes" id="UP001648503"/>
    </source>
</evidence>
<evidence type="ECO:0008006" key="4">
    <source>
        <dbReference type="Google" id="ProtNLM"/>
    </source>
</evidence>
<sequence>MDQIQVEKATRALLAHVRKHKTDSLNKPTSGTKSTGFDIGGASNENLWVVIATKKMPEKLRIKPVAVPLPHTILPEDAEICLIVKDPQREYKDLIKNSGISRISRVIGISKLKAKFKPYEAKRQLCATYEMFLADERVLALLPPLLGKTFFEKKKHPAAVDLKKTNVKAEIERAINCTYLHLNKGVCNALKAGSVLLTAEQNVENIMAATKGAVEKLPGKWGNIQSVHIKTATSVALPVYNALHTCPADDGDDESDAEENVAEADVDTAAMDVDLKITKSSSKTASPKKVAKKATKGVVKTAKSVKEELILKAAKEVTPATQPEKIKENTIVDLPVRSSKAKSGEKEKKKAAAVVEPVEEIKLLTESTNGTSSPAAAAADKAGKAKTVSKTASKTASKTKSSKTKRVTKA</sequence>
<feature type="compositionally biased region" description="Basic residues" evidence="1">
    <location>
        <begin position="400"/>
        <end position="410"/>
    </location>
</feature>
<name>A0ABQ8F594_9FUNG</name>
<dbReference type="SUPFAM" id="SSF56808">
    <property type="entry name" value="Ribosomal protein L1"/>
    <property type="match status" value="1"/>
</dbReference>
<dbReference type="InterPro" id="IPR016095">
    <property type="entry name" value="Ribosomal_uL1_3-a/b-sand"/>
</dbReference>
<dbReference type="Proteomes" id="UP001648503">
    <property type="component" value="Unassembled WGS sequence"/>
</dbReference>
<comment type="caution">
    <text evidence="2">The sequence shown here is derived from an EMBL/GenBank/DDBJ whole genome shotgun (WGS) entry which is preliminary data.</text>
</comment>
<protein>
    <recommendedName>
        <fullName evidence="4">Ribosomal protein L1</fullName>
    </recommendedName>
</protein>
<dbReference type="InterPro" id="IPR023674">
    <property type="entry name" value="Ribosomal_uL1-like"/>
</dbReference>
<evidence type="ECO:0000313" key="2">
    <source>
        <dbReference type="EMBL" id="KAH6591868.1"/>
    </source>
</evidence>
<feature type="compositionally biased region" description="Polar residues" evidence="1">
    <location>
        <begin position="365"/>
        <end position="374"/>
    </location>
</feature>
<proteinExistence type="predicted"/>
<evidence type="ECO:0000256" key="1">
    <source>
        <dbReference type="SAM" id="MobiDB-lite"/>
    </source>
</evidence>
<dbReference type="InterPro" id="IPR028364">
    <property type="entry name" value="Ribosomal_uL1/biogenesis"/>
</dbReference>
<gene>
    <name evidence="2" type="ORF">BASA50_008468</name>
</gene>
<organism evidence="2 3">
    <name type="scientific">Batrachochytrium salamandrivorans</name>
    <dbReference type="NCBI Taxonomy" id="1357716"/>
    <lineage>
        <taxon>Eukaryota</taxon>
        <taxon>Fungi</taxon>
        <taxon>Fungi incertae sedis</taxon>
        <taxon>Chytridiomycota</taxon>
        <taxon>Chytridiomycota incertae sedis</taxon>
        <taxon>Chytridiomycetes</taxon>
        <taxon>Rhizophydiales</taxon>
        <taxon>Rhizophydiales incertae sedis</taxon>
        <taxon>Batrachochytrium</taxon>
    </lineage>
</organism>
<accession>A0ABQ8F594</accession>
<dbReference type="Pfam" id="PF00687">
    <property type="entry name" value="Ribosomal_L1"/>
    <property type="match status" value="1"/>
</dbReference>
<dbReference type="CDD" id="cd00403">
    <property type="entry name" value="Ribosomal_L1"/>
    <property type="match status" value="1"/>
</dbReference>
<dbReference type="Gene3D" id="3.40.50.790">
    <property type="match status" value="1"/>
</dbReference>